<dbReference type="Pfam" id="PF07374">
    <property type="entry name" value="DUF1492"/>
    <property type="match status" value="1"/>
</dbReference>
<gene>
    <name evidence="1" type="ORF">CHR60_02145</name>
</gene>
<dbReference type="Proteomes" id="UP000220904">
    <property type="component" value="Unassembled WGS sequence"/>
</dbReference>
<accession>A0A2A7B8Z6</accession>
<comment type="caution">
    <text evidence="1">The sequence shown here is derived from an EMBL/GenBank/DDBJ whole genome shotgun (WGS) entry which is preliminary data.</text>
</comment>
<evidence type="ECO:0000313" key="1">
    <source>
        <dbReference type="EMBL" id="PDX87846.1"/>
    </source>
</evidence>
<sequence>MRSKVLKPLDFSAFINGTDAMKTEQTTAERMCYIVNDKDLSQQAKEYFAQIRKTDRLIHRLDSTIATLRSSLTSTGSQLKQDKVQTSGPKNTLEETITKIIDLEAKINARIDELVSMKQEAFTMINRIPDLDQQNILIGRYIQLKKWEDISEELNYSMQWVFELHGKGLLAFAKANSDFLNNRENQSATGSKQSKESVE</sequence>
<dbReference type="EMBL" id="NOUV01000005">
    <property type="protein sequence ID" value="PDX87846.1"/>
    <property type="molecule type" value="Genomic_DNA"/>
</dbReference>
<name>A0A2A7B8Z6_9FIRM</name>
<protein>
    <recommendedName>
        <fullName evidence="3">DUF1492 domain-containing protein</fullName>
    </recommendedName>
</protein>
<dbReference type="OrthoDB" id="1861375at2"/>
<evidence type="ECO:0008006" key="3">
    <source>
        <dbReference type="Google" id="ProtNLM"/>
    </source>
</evidence>
<dbReference type="InterPro" id="IPR010861">
    <property type="entry name" value="DUF1492"/>
</dbReference>
<dbReference type="AlphaFoldDB" id="A0A2A7B8Z6"/>
<organism evidence="1 2">
    <name type="scientific">Faecalibacterium prausnitzii</name>
    <dbReference type="NCBI Taxonomy" id="853"/>
    <lineage>
        <taxon>Bacteria</taxon>
        <taxon>Bacillati</taxon>
        <taxon>Bacillota</taxon>
        <taxon>Clostridia</taxon>
        <taxon>Eubacteriales</taxon>
        <taxon>Oscillospiraceae</taxon>
        <taxon>Faecalibacterium</taxon>
    </lineage>
</organism>
<reference evidence="1 2" key="1">
    <citation type="journal article" date="2017" name="Front. Microbiol.">
        <title>New Insights into the Diversity of the Genus Faecalibacterium.</title>
        <authorList>
            <person name="Benevides L."/>
            <person name="Burman S."/>
            <person name="Martin R."/>
            <person name="Robert V."/>
            <person name="Thomas M."/>
            <person name="Miquel S."/>
            <person name="Chain F."/>
            <person name="Sokol H."/>
            <person name="Bermudez-Humaran L.G."/>
            <person name="Morrison M."/>
            <person name="Langella P."/>
            <person name="Azevedo V.A."/>
            <person name="Chatel J.M."/>
            <person name="Soares S."/>
        </authorList>
    </citation>
    <scope>NUCLEOTIDE SEQUENCE [LARGE SCALE GENOMIC DNA]</scope>
    <source>
        <strain evidence="1 2">AHMP21</strain>
    </source>
</reference>
<evidence type="ECO:0000313" key="2">
    <source>
        <dbReference type="Proteomes" id="UP000220904"/>
    </source>
</evidence>
<proteinExistence type="predicted"/>